<evidence type="ECO:0000256" key="1">
    <source>
        <dbReference type="SAM" id="MobiDB-lite"/>
    </source>
</evidence>
<keyword evidence="3" id="KW-1185">Reference proteome</keyword>
<dbReference type="Proteomes" id="UP000053660">
    <property type="component" value="Unassembled WGS sequence"/>
</dbReference>
<feature type="compositionally biased region" description="Basic and acidic residues" evidence="1">
    <location>
        <begin position="39"/>
        <end position="51"/>
    </location>
</feature>
<accession>A0A0B1SYU2</accession>
<dbReference type="AlphaFoldDB" id="A0A0B1SYU2"/>
<sequence>MQLHKPGHLCYAFQTLETNPLMNGLLAIVKNEQDQMLDRDKATLSTKKDESASSPMSGMTRPISADGGSPTVDFGAKRESIGEDESGIDVMTVIGMAPSESPSSSGTASSISEDGPIFNVEVCAF</sequence>
<dbReference type="EMBL" id="KN552968">
    <property type="protein sequence ID" value="KHJ90488.1"/>
    <property type="molecule type" value="Genomic_DNA"/>
</dbReference>
<evidence type="ECO:0000313" key="3">
    <source>
        <dbReference type="Proteomes" id="UP000053660"/>
    </source>
</evidence>
<name>A0A0B1SYU2_OESDE</name>
<protein>
    <submittedName>
        <fullName evidence="2">Uncharacterized protein</fullName>
    </submittedName>
</protein>
<feature type="region of interest" description="Disordered" evidence="1">
    <location>
        <begin position="39"/>
        <end position="87"/>
    </location>
</feature>
<reference evidence="2 3" key="1">
    <citation type="submission" date="2014-03" db="EMBL/GenBank/DDBJ databases">
        <title>Draft genome of the hookworm Oesophagostomum dentatum.</title>
        <authorList>
            <person name="Mitreva M."/>
        </authorList>
    </citation>
    <scope>NUCLEOTIDE SEQUENCE [LARGE SCALE GENOMIC DNA]</scope>
    <source>
        <strain evidence="2 3">OD-Hann</strain>
    </source>
</reference>
<evidence type="ECO:0000313" key="2">
    <source>
        <dbReference type="EMBL" id="KHJ90488.1"/>
    </source>
</evidence>
<organism evidence="2 3">
    <name type="scientific">Oesophagostomum dentatum</name>
    <name type="common">Nodular worm</name>
    <dbReference type="NCBI Taxonomy" id="61180"/>
    <lineage>
        <taxon>Eukaryota</taxon>
        <taxon>Metazoa</taxon>
        <taxon>Ecdysozoa</taxon>
        <taxon>Nematoda</taxon>
        <taxon>Chromadorea</taxon>
        <taxon>Rhabditida</taxon>
        <taxon>Rhabditina</taxon>
        <taxon>Rhabditomorpha</taxon>
        <taxon>Strongyloidea</taxon>
        <taxon>Strongylidae</taxon>
        <taxon>Oesophagostomum</taxon>
    </lineage>
</organism>
<proteinExistence type="predicted"/>
<gene>
    <name evidence="2" type="ORF">OESDEN_09669</name>
</gene>